<proteinExistence type="predicted"/>
<evidence type="ECO:0000313" key="5">
    <source>
        <dbReference type="EnsemblMetazoa" id="XP_031779781"/>
    </source>
</evidence>
<dbReference type="EnsemblMetazoa" id="XM_031923921">
    <property type="protein sequence ID" value="XP_031779781"/>
    <property type="gene ID" value="LOC116416239"/>
</dbReference>
<dbReference type="EC" id="2.7.7.49" evidence="1"/>
<dbReference type="Pfam" id="PF17919">
    <property type="entry name" value="RT_RNaseH_2"/>
    <property type="match status" value="1"/>
</dbReference>
<dbReference type="InParanoid" id="A0A7M7Q2E4"/>
<dbReference type="Proteomes" id="UP000002358">
    <property type="component" value="Unassembled WGS sequence"/>
</dbReference>
<dbReference type="GO" id="GO:0003964">
    <property type="term" value="F:RNA-directed DNA polymerase activity"/>
    <property type="evidence" value="ECO:0007669"/>
    <property type="project" value="UniProtKB-EC"/>
</dbReference>
<dbReference type="OrthoDB" id="7700898at2759"/>
<dbReference type="GO" id="GO:0003676">
    <property type="term" value="F:nucleic acid binding"/>
    <property type="evidence" value="ECO:0007669"/>
    <property type="project" value="InterPro"/>
</dbReference>
<evidence type="ECO:0000256" key="2">
    <source>
        <dbReference type="ARBA" id="ARBA00023268"/>
    </source>
</evidence>
<dbReference type="InterPro" id="IPR041588">
    <property type="entry name" value="Integrase_H2C2"/>
</dbReference>
<dbReference type="PROSITE" id="PS50994">
    <property type="entry name" value="INTEGRASE"/>
    <property type="match status" value="1"/>
</dbReference>
<dbReference type="Gene3D" id="3.30.420.10">
    <property type="entry name" value="Ribonuclease H-like superfamily/Ribonuclease H"/>
    <property type="match status" value="1"/>
</dbReference>
<dbReference type="GO" id="GO:0015074">
    <property type="term" value="P:DNA integration"/>
    <property type="evidence" value="ECO:0007669"/>
    <property type="project" value="InterPro"/>
</dbReference>
<dbReference type="RefSeq" id="XP_031779781.1">
    <property type="nucleotide sequence ID" value="XM_031923921.1"/>
</dbReference>
<dbReference type="InterPro" id="IPR050951">
    <property type="entry name" value="Retrovirus_Pol_polyprotein"/>
</dbReference>
<keyword evidence="2" id="KW-0511">Multifunctional enzyme</keyword>
<protein>
    <recommendedName>
        <fullName evidence="1">RNA-directed DNA polymerase</fullName>
        <ecNumber evidence="1">2.7.7.49</ecNumber>
    </recommendedName>
</protein>
<keyword evidence="6" id="KW-1185">Reference proteome</keyword>
<name>A0A7M7Q2E4_NASVI</name>
<dbReference type="Gene3D" id="3.30.70.270">
    <property type="match status" value="1"/>
</dbReference>
<dbReference type="InterPro" id="IPR036397">
    <property type="entry name" value="RNaseH_sf"/>
</dbReference>
<dbReference type="KEGG" id="nvi:116416239"/>
<feature type="region of interest" description="Disordered" evidence="3">
    <location>
        <begin position="364"/>
        <end position="392"/>
    </location>
</feature>
<organism evidence="5 6">
    <name type="scientific">Nasonia vitripennis</name>
    <name type="common">Parasitic wasp</name>
    <dbReference type="NCBI Taxonomy" id="7425"/>
    <lineage>
        <taxon>Eukaryota</taxon>
        <taxon>Metazoa</taxon>
        <taxon>Ecdysozoa</taxon>
        <taxon>Arthropoda</taxon>
        <taxon>Hexapoda</taxon>
        <taxon>Insecta</taxon>
        <taxon>Pterygota</taxon>
        <taxon>Neoptera</taxon>
        <taxon>Endopterygota</taxon>
        <taxon>Hymenoptera</taxon>
        <taxon>Apocrita</taxon>
        <taxon>Proctotrupomorpha</taxon>
        <taxon>Chalcidoidea</taxon>
        <taxon>Pteromalidae</taxon>
        <taxon>Pteromalinae</taxon>
        <taxon>Nasonia</taxon>
    </lineage>
</organism>
<sequence length="421" mass="48224">MLGWYSRFIERESELKVPLIRLLRKDQKWEWGDEQQEVFEALLHALTVAPVLARPDFTRPFKVQYDASGAAIGAVLTQDHDDRRAPDSVYQSCTNFCREKLHDDGERVFGSGLGYQKAEAVHRGVRLQRDNRPQKSAVAVEFERSQRSPSKDGQLSCNSGNLTKYQGWRIENGVLYRWHKDALLDPITHREEAWRLVVPEEQKERVIRDAHCPPSSGHLGIEKTYDRVAREYYWRGAYHDVYKFVQSCEECQKYKTAQSGAKGLMGRPVVERPWAIVAADLMEFPPSKNRFKYLVVFQDLFTRWIKLKPLRKADAKSVARAFEELILFRWETPEYFLTDNGKEFDNQLLKKVLESPRCETYHHSALSSSATDQHRTATSDVRPGSEITSKTANASNVVDASAGFRGGDNHQGCACANPQLV</sequence>
<evidence type="ECO:0000256" key="1">
    <source>
        <dbReference type="ARBA" id="ARBA00012493"/>
    </source>
</evidence>
<dbReference type="InterPro" id="IPR012337">
    <property type="entry name" value="RNaseH-like_sf"/>
</dbReference>
<dbReference type="InterPro" id="IPR043502">
    <property type="entry name" value="DNA/RNA_pol_sf"/>
</dbReference>
<accession>A0A7M7Q2E4</accession>
<dbReference type="SUPFAM" id="SSF53098">
    <property type="entry name" value="Ribonuclease H-like"/>
    <property type="match status" value="1"/>
</dbReference>
<dbReference type="AlphaFoldDB" id="A0A7M7Q2E4"/>
<dbReference type="GeneID" id="116416239"/>
<evidence type="ECO:0000313" key="6">
    <source>
        <dbReference type="Proteomes" id="UP000002358"/>
    </source>
</evidence>
<dbReference type="Gene3D" id="1.10.340.70">
    <property type="match status" value="1"/>
</dbReference>
<dbReference type="PANTHER" id="PTHR37984:SF5">
    <property type="entry name" value="PROTEIN NYNRIN-LIKE"/>
    <property type="match status" value="1"/>
</dbReference>
<dbReference type="SUPFAM" id="SSF56672">
    <property type="entry name" value="DNA/RNA polymerases"/>
    <property type="match status" value="1"/>
</dbReference>
<dbReference type="PANTHER" id="PTHR37984">
    <property type="entry name" value="PROTEIN CBG26694"/>
    <property type="match status" value="1"/>
</dbReference>
<dbReference type="InterPro" id="IPR043128">
    <property type="entry name" value="Rev_trsase/Diguanyl_cyclase"/>
</dbReference>
<feature type="domain" description="Integrase catalytic" evidence="4">
    <location>
        <begin position="269"/>
        <end position="355"/>
    </location>
</feature>
<dbReference type="GO" id="GO:0042575">
    <property type="term" value="C:DNA polymerase complex"/>
    <property type="evidence" value="ECO:0007669"/>
    <property type="project" value="UniProtKB-ARBA"/>
</dbReference>
<dbReference type="Pfam" id="PF00665">
    <property type="entry name" value="rve"/>
    <property type="match status" value="1"/>
</dbReference>
<dbReference type="InterPro" id="IPR041577">
    <property type="entry name" value="RT_RNaseH_2"/>
</dbReference>
<evidence type="ECO:0000259" key="4">
    <source>
        <dbReference type="PROSITE" id="PS50994"/>
    </source>
</evidence>
<reference evidence="5" key="1">
    <citation type="submission" date="2021-01" db="UniProtKB">
        <authorList>
            <consortium name="EnsemblMetazoa"/>
        </authorList>
    </citation>
    <scope>IDENTIFICATION</scope>
</reference>
<dbReference type="InterPro" id="IPR001584">
    <property type="entry name" value="Integrase_cat-core"/>
</dbReference>
<evidence type="ECO:0000256" key="3">
    <source>
        <dbReference type="SAM" id="MobiDB-lite"/>
    </source>
</evidence>
<dbReference type="FunFam" id="1.10.340.70:FF:000001">
    <property type="entry name" value="Retrovirus-related Pol polyprotein from transposon gypsy-like Protein"/>
    <property type="match status" value="1"/>
</dbReference>
<dbReference type="Pfam" id="PF17921">
    <property type="entry name" value="Integrase_H2C2"/>
    <property type="match status" value="1"/>
</dbReference>